<evidence type="ECO:0000313" key="4">
    <source>
        <dbReference type="Proteomes" id="UP001500266"/>
    </source>
</evidence>
<reference evidence="4" key="1">
    <citation type="journal article" date="2019" name="Int. J. Syst. Evol. Microbiol.">
        <title>The Global Catalogue of Microorganisms (GCM) 10K type strain sequencing project: providing services to taxonomists for standard genome sequencing and annotation.</title>
        <authorList>
            <consortium name="The Broad Institute Genomics Platform"/>
            <consortium name="The Broad Institute Genome Sequencing Center for Infectious Disease"/>
            <person name="Wu L."/>
            <person name="Ma J."/>
        </authorList>
    </citation>
    <scope>NUCLEOTIDE SEQUENCE [LARGE SCALE GENOMIC DNA]</scope>
    <source>
        <strain evidence="4">JCM 17316</strain>
    </source>
</reference>
<dbReference type="EMBL" id="BAABDO010000025">
    <property type="protein sequence ID" value="GAA4138100.1"/>
    <property type="molecule type" value="Genomic_DNA"/>
</dbReference>
<evidence type="ECO:0000313" key="3">
    <source>
        <dbReference type="EMBL" id="GAA4138100.1"/>
    </source>
</evidence>
<proteinExistence type="predicted"/>
<dbReference type="Pfam" id="PF20349">
    <property type="entry name" value="DUF6644"/>
    <property type="match status" value="1"/>
</dbReference>
<name>A0ABP7YMV1_9ACTN</name>
<protein>
    <recommendedName>
        <fullName evidence="2">DUF6644 domain-containing protein</fullName>
    </recommendedName>
</protein>
<keyword evidence="4" id="KW-1185">Reference proteome</keyword>
<comment type="caution">
    <text evidence="3">The sequence shown here is derived from an EMBL/GenBank/DDBJ whole genome shotgun (WGS) entry which is preliminary data.</text>
</comment>
<feature type="transmembrane region" description="Helical" evidence="1">
    <location>
        <begin position="71"/>
        <end position="92"/>
    </location>
</feature>
<dbReference type="Proteomes" id="UP001500266">
    <property type="component" value="Unassembled WGS sequence"/>
</dbReference>
<organism evidence="3 4">
    <name type="scientific">Actinomadura keratinilytica</name>
    <dbReference type="NCBI Taxonomy" id="547461"/>
    <lineage>
        <taxon>Bacteria</taxon>
        <taxon>Bacillati</taxon>
        <taxon>Actinomycetota</taxon>
        <taxon>Actinomycetes</taxon>
        <taxon>Streptosporangiales</taxon>
        <taxon>Thermomonosporaceae</taxon>
        <taxon>Actinomadura</taxon>
    </lineage>
</organism>
<keyword evidence="1" id="KW-1133">Transmembrane helix</keyword>
<keyword evidence="1" id="KW-0472">Membrane</keyword>
<keyword evidence="1" id="KW-0812">Transmembrane</keyword>
<gene>
    <name evidence="3" type="ORF">GCM10022416_23180</name>
</gene>
<evidence type="ECO:0000256" key="1">
    <source>
        <dbReference type="SAM" id="Phobius"/>
    </source>
</evidence>
<accession>A0ABP7YMV1</accession>
<evidence type="ECO:0000259" key="2">
    <source>
        <dbReference type="Pfam" id="PF20349"/>
    </source>
</evidence>
<feature type="domain" description="DUF6644" evidence="2">
    <location>
        <begin position="32"/>
        <end position="161"/>
    </location>
</feature>
<feature type="transmembrane region" description="Helical" evidence="1">
    <location>
        <begin position="140"/>
        <end position="160"/>
    </location>
</feature>
<dbReference type="InterPro" id="IPR046586">
    <property type="entry name" value="DUF6644"/>
</dbReference>
<feature type="transmembrane region" description="Helical" evidence="1">
    <location>
        <begin position="104"/>
        <end position="128"/>
    </location>
</feature>
<sequence length="163" mass="17093">MKCSTPSYGRWRKPPWPAPSARVPTLYPAVEVVHLAGLALLIGSATAFDLRLLGVSRALSVRTLGTHLLRWTWTGFALAAASGLLLFSANATALAANTAFQVKLAVIALAGCNAAVFHTVHTCTIASWDTGAAPPPLVRLTGAASLLLWLTALTCGRLIAYTT</sequence>